<feature type="compositionally biased region" description="Basic residues" evidence="5">
    <location>
        <begin position="186"/>
        <end position="215"/>
    </location>
</feature>
<reference evidence="8 9" key="1">
    <citation type="submission" date="2024-03" db="EMBL/GenBank/DDBJ databases">
        <title>Aureococcus anophagefferens CCMP1851 and Kratosvirus quantuckense: Draft genome of a second virus-susceptible host strain in the model system.</title>
        <authorList>
            <person name="Chase E."/>
            <person name="Truchon A.R."/>
            <person name="Schepens W."/>
            <person name="Wilhelm S.W."/>
        </authorList>
    </citation>
    <scope>NUCLEOTIDE SEQUENCE [LARGE SCALE GENOMIC DNA]</scope>
    <source>
        <strain evidence="8 9">CCMP1851</strain>
    </source>
</reference>
<dbReference type="SUPFAM" id="SSF57850">
    <property type="entry name" value="RING/U-box"/>
    <property type="match status" value="1"/>
</dbReference>
<dbReference type="PROSITE" id="PS00518">
    <property type="entry name" value="ZF_RING_1"/>
    <property type="match status" value="1"/>
</dbReference>
<dbReference type="CDD" id="cd00167">
    <property type="entry name" value="SANT"/>
    <property type="match status" value="1"/>
</dbReference>
<comment type="caution">
    <text evidence="8">The sequence shown here is derived from an EMBL/GenBank/DDBJ whole genome shotgun (WGS) entry which is preliminary data.</text>
</comment>
<dbReference type="InterPro" id="IPR017907">
    <property type="entry name" value="Znf_RING_CS"/>
</dbReference>
<protein>
    <submittedName>
        <fullName evidence="8">DNA-binding transcription factor</fullName>
    </submittedName>
</protein>
<dbReference type="EMBL" id="JBBJCI010000140">
    <property type="protein sequence ID" value="KAK7242818.1"/>
    <property type="molecule type" value="Genomic_DNA"/>
</dbReference>
<accession>A0ABR1G2M1</accession>
<dbReference type="InterPro" id="IPR050560">
    <property type="entry name" value="MYB_TF"/>
</dbReference>
<keyword evidence="1" id="KW-0479">Metal-binding</keyword>
<evidence type="ECO:0000259" key="6">
    <source>
        <dbReference type="PROSITE" id="PS50089"/>
    </source>
</evidence>
<feature type="domain" description="HTH myb-type" evidence="7">
    <location>
        <begin position="126"/>
        <end position="180"/>
    </location>
</feature>
<dbReference type="InterPro" id="IPR009057">
    <property type="entry name" value="Homeodomain-like_sf"/>
</dbReference>
<dbReference type="Pfam" id="PF13639">
    <property type="entry name" value="zf-RING_2"/>
    <property type="match status" value="1"/>
</dbReference>
<keyword evidence="9" id="KW-1185">Reference proteome</keyword>
<dbReference type="Gene3D" id="1.10.10.60">
    <property type="entry name" value="Homeodomain-like"/>
    <property type="match status" value="1"/>
</dbReference>
<feature type="region of interest" description="Disordered" evidence="5">
    <location>
        <begin position="44"/>
        <end position="119"/>
    </location>
</feature>
<sequence length="302" mass="32756">MSELIGARVALTQGAHSGASGIIIARINDEEFRVRLDSDVEISTKLRVARPGPGPEPGPEPGPPRPPPPPPAAPPPATTVEDAIACSRAHGRQPPPAAARPRRRREFHETGRNAKQCRERWMQQCDPALSRAPWTRAEDAALLRCTSTHGRQVGARAQGAPGRTDQHVKRRCNSLRNPSSGLRPRALGRRGARRRRARRARARATTRRAARRPRRRRRCVARMAATLSCGRCGALFDDAAALPCGHIFCLGCVDAAFERSHECPTCGAACRKKDVVPSTVTNALVRIFKSRNVGDAGGSFAV</sequence>
<dbReference type="GO" id="GO:0003677">
    <property type="term" value="F:DNA binding"/>
    <property type="evidence" value="ECO:0007669"/>
    <property type="project" value="UniProtKB-KW"/>
</dbReference>
<dbReference type="InterPro" id="IPR001005">
    <property type="entry name" value="SANT/Myb"/>
</dbReference>
<dbReference type="InterPro" id="IPR001841">
    <property type="entry name" value="Znf_RING"/>
</dbReference>
<feature type="domain" description="RING-type" evidence="6">
    <location>
        <begin position="229"/>
        <end position="266"/>
    </location>
</feature>
<keyword evidence="3" id="KW-0862">Zinc</keyword>
<feature type="region of interest" description="Disordered" evidence="5">
    <location>
        <begin position="173"/>
        <end position="215"/>
    </location>
</feature>
<evidence type="ECO:0000313" key="9">
    <source>
        <dbReference type="Proteomes" id="UP001363151"/>
    </source>
</evidence>
<organism evidence="8 9">
    <name type="scientific">Aureococcus anophagefferens</name>
    <name type="common">Harmful bloom alga</name>
    <dbReference type="NCBI Taxonomy" id="44056"/>
    <lineage>
        <taxon>Eukaryota</taxon>
        <taxon>Sar</taxon>
        <taxon>Stramenopiles</taxon>
        <taxon>Ochrophyta</taxon>
        <taxon>Pelagophyceae</taxon>
        <taxon>Pelagomonadales</taxon>
        <taxon>Pelagomonadaceae</taxon>
        <taxon>Aureococcus</taxon>
    </lineage>
</organism>
<gene>
    <name evidence="8" type="ORF">SO694_00015249</name>
</gene>
<name>A0ABR1G2M1_AURAN</name>
<dbReference type="InterPro" id="IPR017930">
    <property type="entry name" value="Myb_dom"/>
</dbReference>
<evidence type="ECO:0000256" key="4">
    <source>
        <dbReference type="PROSITE-ProRule" id="PRU00175"/>
    </source>
</evidence>
<dbReference type="SUPFAM" id="SSF46689">
    <property type="entry name" value="Homeodomain-like"/>
    <property type="match status" value="1"/>
</dbReference>
<keyword evidence="2 4" id="KW-0863">Zinc-finger</keyword>
<dbReference type="Gene3D" id="3.30.40.10">
    <property type="entry name" value="Zinc/RING finger domain, C3HC4 (zinc finger)"/>
    <property type="match status" value="1"/>
</dbReference>
<evidence type="ECO:0000259" key="7">
    <source>
        <dbReference type="PROSITE" id="PS51294"/>
    </source>
</evidence>
<feature type="compositionally biased region" description="Pro residues" evidence="5">
    <location>
        <begin position="52"/>
        <end position="77"/>
    </location>
</feature>
<dbReference type="Pfam" id="PF13921">
    <property type="entry name" value="Myb_DNA-bind_6"/>
    <property type="match status" value="1"/>
</dbReference>
<dbReference type="Proteomes" id="UP001363151">
    <property type="component" value="Unassembled WGS sequence"/>
</dbReference>
<evidence type="ECO:0000256" key="3">
    <source>
        <dbReference type="ARBA" id="ARBA00022833"/>
    </source>
</evidence>
<evidence type="ECO:0000256" key="2">
    <source>
        <dbReference type="ARBA" id="ARBA00022771"/>
    </source>
</evidence>
<dbReference type="PROSITE" id="PS50089">
    <property type="entry name" value="ZF_RING_2"/>
    <property type="match status" value="1"/>
</dbReference>
<dbReference type="PROSITE" id="PS51294">
    <property type="entry name" value="HTH_MYB"/>
    <property type="match status" value="1"/>
</dbReference>
<feature type="compositionally biased region" description="Basic and acidic residues" evidence="5">
    <location>
        <begin position="106"/>
        <end position="119"/>
    </location>
</feature>
<keyword evidence="8" id="KW-0238">DNA-binding</keyword>
<dbReference type="InterPro" id="IPR013083">
    <property type="entry name" value="Znf_RING/FYVE/PHD"/>
</dbReference>
<dbReference type="PANTHER" id="PTHR45614">
    <property type="entry name" value="MYB PROTEIN-RELATED"/>
    <property type="match status" value="1"/>
</dbReference>
<evidence type="ECO:0000256" key="1">
    <source>
        <dbReference type="ARBA" id="ARBA00022723"/>
    </source>
</evidence>
<dbReference type="SMART" id="SM00184">
    <property type="entry name" value="RING"/>
    <property type="match status" value="1"/>
</dbReference>
<proteinExistence type="predicted"/>
<evidence type="ECO:0000256" key="5">
    <source>
        <dbReference type="SAM" id="MobiDB-lite"/>
    </source>
</evidence>
<evidence type="ECO:0000313" key="8">
    <source>
        <dbReference type="EMBL" id="KAK7242818.1"/>
    </source>
</evidence>